<keyword evidence="5 6" id="KW-0472">Membrane</keyword>
<dbReference type="Pfam" id="PF00335">
    <property type="entry name" value="Tetraspanin"/>
    <property type="match status" value="1"/>
</dbReference>
<evidence type="ECO:0000256" key="2">
    <source>
        <dbReference type="ARBA" id="ARBA00006840"/>
    </source>
</evidence>
<evidence type="ECO:0000256" key="1">
    <source>
        <dbReference type="ARBA" id="ARBA00004141"/>
    </source>
</evidence>
<keyword evidence="3 6" id="KW-0812">Transmembrane</keyword>
<feature type="transmembrane region" description="Helical" evidence="6">
    <location>
        <begin position="69"/>
        <end position="93"/>
    </location>
</feature>
<organism evidence="7 8">
    <name type="scientific">Cryptomeria japonica</name>
    <name type="common">Japanese cedar</name>
    <name type="synonym">Cupressus japonica</name>
    <dbReference type="NCBI Taxonomy" id="3369"/>
    <lineage>
        <taxon>Eukaryota</taxon>
        <taxon>Viridiplantae</taxon>
        <taxon>Streptophyta</taxon>
        <taxon>Embryophyta</taxon>
        <taxon>Tracheophyta</taxon>
        <taxon>Spermatophyta</taxon>
        <taxon>Pinopsida</taxon>
        <taxon>Pinidae</taxon>
        <taxon>Conifers II</taxon>
        <taxon>Cupressales</taxon>
        <taxon>Cupressaceae</taxon>
        <taxon>Cryptomeria</taxon>
    </lineage>
</organism>
<evidence type="ECO:0000313" key="7">
    <source>
        <dbReference type="EMBL" id="GLJ59756.1"/>
    </source>
</evidence>
<dbReference type="InterPro" id="IPR044991">
    <property type="entry name" value="TET_plant"/>
</dbReference>
<comment type="subcellular location">
    <subcellularLocation>
        <location evidence="1">Membrane</location>
        <topology evidence="1">Multi-pass membrane protein</topology>
    </subcellularLocation>
</comment>
<gene>
    <name evidence="7" type="ORF">SUGI_1522040</name>
</gene>
<dbReference type="GO" id="GO:0016020">
    <property type="term" value="C:membrane"/>
    <property type="evidence" value="ECO:0007669"/>
    <property type="project" value="UniProtKB-SubCell"/>
</dbReference>
<dbReference type="InterPro" id="IPR018499">
    <property type="entry name" value="Tetraspanin/Peripherin"/>
</dbReference>
<sequence>MGITIIGLLTFSTSMLSVPILGAGIWLATEADNDCEKLLPWSAITFGAFLMLVSLTGLLGFFCRVSRLFCFYLAAMCALILLLSFFTAIAYAVTDDGGQAVSGKGYREYQLGDYCLQKRVENSSEWKSTKSSLQDAKVCKKLADDSVGKVAEQFYNQFR</sequence>
<evidence type="ECO:0000256" key="5">
    <source>
        <dbReference type="ARBA" id="ARBA00023136"/>
    </source>
</evidence>
<evidence type="ECO:0000256" key="4">
    <source>
        <dbReference type="ARBA" id="ARBA00022989"/>
    </source>
</evidence>
<comment type="caution">
    <text evidence="7">The sequence shown here is derived from an EMBL/GenBank/DDBJ whole genome shotgun (WGS) entry which is preliminary data.</text>
</comment>
<protein>
    <submittedName>
        <fullName evidence="7">Uncharacterized protein</fullName>
    </submittedName>
</protein>
<keyword evidence="8" id="KW-1185">Reference proteome</keyword>
<dbReference type="EMBL" id="BSEH01001369">
    <property type="protein sequence ID" value="GLJ59756.1"/>
    <property type="molecule type" value="Genomic_DNA"/>
</dbReference>
<dbReference type="Proteomes" id="UP001234787">
    <property type="component" value="Unassembled WGS sequence"/>
</dbReference>
<evidence type="ECO:0000256" key="3">
    <source>
        <dbReference type="ARBA" id="ARBA00022692"/>
    </source>
</evidence>
<dbReference type="AlphaFoldDB" id="A0AAD3RRZ8"/>
<comment type="similarity">
    <text evidence="2">Belongs to the tetraspanin (TM4SF) family.</text>
</comment>
<dbReference type="PANTHER" id="PTHR32191">
    <property type="entry name" value="TETRASPANIN-8-RELATED"/>
    <property type="match status" value="1"/>
</dbReference>
<evidence type="ECO:0000256" key="6">
    <source>
        <dbReference type="SAM" id="Phobius"/>
    </source>
</evidence>
<accession>A0AAD3RRZ8</accession>
<dbReference type="GO" id="GO:0009734">
    <property type="term" value="P:auxin-activated signaling pathway"/>
    <property type="evidence" value="ECO:0007669"/>
    <property type="project" value="InterPro"/>
</dbReference>
<proteinExistence type="inferred from homology"/>
<name>A0AAD3RRZ8_CRYJA</name>
<feature type="transmembrane region" description="Helical" evidence="6">
    <location>
        <begin position="38"/>
        <end position="62"/>
    </location>
</feature>
<reference evidence="7" key="1">
    <citation type="submission" date="2022-12" db="EMBL/GenBank/DDBJ databases">
        <title>Chromosome-Level Genome Assembly of Japanese Cedar (Cryptomeriajaponica D. Don).</title>
        <authorList>
            <person name="Fujino T."/>
            <person name="Yamaguchi K."/>
            <person name="Yokoyama T."/>
            <person name="Hamanaka T."/>
            <person name="Harazono Y."/>
            <person name="Kamada H."/>
            <person name="Kobayashi W."/>
            <person name="Ujino-Ihara T."/>
            <person name="Uchiyama K."/>
            <person name="Matsumoto A."/>
            <person name="Izuno A."/>
            <person name="Tsumura Y."/>
            <person name="Toyoda A."/>
            <person name="Shigenobu S."/>
            <person name="Moriguchi Y."/>
            <person name="Ueno S."/>
            <person name="Kasahara M."/>
        </authorList>
    </citation>
    <scope>NUCLEOTIDE SEQUENCE</scope>
</reference>
<evidence type="ECO:0000313" key="8">
    <source>
        <dbReference type="Proteomes" id="UP001234787"/>
    </source>
</evidence>
<keyword evidence="4 6" id="KW-1133">Transmembrane helix</keyword>